<dbReference type="EMBL" id="UOGE01000033">
    <property type="protein sequence ID" value="VAX18212.1"/>
    <property type="molecule type" value="Genomic_DNA"/>
</dbReference>
<evidence type="ECO:0000256" key="5">
    <source>
        <dbReference type="ARBA" id="ARBA00022840"/>
    </source>
</evidence>
<dbReference type="InterPro" id="IPR004358">
    <property type="entry name" value="Sig_transdc_His_kin-like_C"/>
</dbReference>
<keyword evidence="2" id="KW-0808">Transferase</keyword>
<dbReference type="PANTHER" id="PTHR43065:SF10">
    <property type="entry name" value="PEROXIDE STRESS-ACTIVATED HISTIDINE KINASE MAK3"/>
    <property type="match status" value="1"/>
</dbReference>
<dbReference type="GO" id="GO:0000155">
    <property type="term" value="F:phosphorelay sensor kinase activity"/>
    <property type="evidence" value="ECO:0007669"/>
    <property type="project" value="InterPro"/>
</dbReference>
<name>A0A3B1BQK2_9ZZZZ</name>
<dbReference type="Gene3D" id="1.10.287.130">
    <property type="match status" value="1"/>
</dbReference>
<dbReference type="SMART" id="SM00388">
    <property type="entry name" value="HisKA"/>
    <property type="match status" value="1"/>
</dbReference>
<keyword evidence="4" id="KW-0418">Kinase</keyword>
<keyword evidence="5" id="KW-0067">ATP-binding</keyword>
<dbReference type="InterPro" id="IPR036097">
    <property type="entry name" value="HisK_dim/P_sf"/>
</dbReference>
<dbReference type="PANTHER" id="PTHR43065">
    <property type="entry name" value="SENSOR HISTIDINE KINASE"/>
    <property type="match status" value="1"/>
</dbReference>
<evidence type="ECO:0000259" key="7">
    <source>
        <dbReference type="PROSITE" id="PS50109"/>
    </source>
</evidence>
<evidence type="ECO:0000256" key="2">
    <source>
        <dbReference type="ARBA" id="ARBA00022679"/>
    </source>
</evidence>
<protein>
    <recommendedName>
        <fullName evidence="7">Histidine kinase domain-containing protein</fullName>
    </recommendedName>
</protein>
<gene>
    <name evidence="8" type="ORF">MNBD_NITROSPINAE02-777</name>
</gene>
<dbReference type="InterPro" id="IPR003594">
    <property type="entry name" value="HATPase_dom"/>
</dbReference>
<dbReference type="PRINTS" id="PR00344">
    <property type="entry name" value="BCTRLSENSOR"/>
</dbReference>
<dbReference type="SUPFAM" id="SSF55874">
    <property type="entry name" value="ATPase domain of HSP90 chaperone/DNA topoisomerase II/histidine kinase"/>
    <property type="match status" value="1"/>
</dbReference>
<evidence type="ECO:0000313" key="8">
    <source>
        <dbReference type="EMBL" id="VAX18212.1"/>
    </source>
</evidence>
<dbReference type="CDD" id="cd00082">
    <property type="entry name" value="HisKA"/>
    <property type="match status" value="1"/>
</dbReference>
<keyword evidence="3" id="KW-0547">Nucleotide-binding</keyword>
<dbReference type="Pfam" id="PF02518">
    <property type="entry name" value="HATPase_c"/>
    <property type="match status" value="1"/>
</dbReference>
<dbReference type="AlphaFoldDB" id="A0A3B1BQK2"/>
<dbReference type="SUPFAM" id="SSF47384">
    <property type="entry name" value="Homodimeric domain of signal transducing histidine kinase"/>
    <property type="match status" value="1"/>
</dbReference>
<dbReference type="Pfam" id="PF00512">
    <property type="entry name" value="HisKA"/>
    <property type="match status" value="1"/>
</dbReference>
<evidence type="ECO:0000256" key="6">
    <source>
        <dbReference type="ARBA" id="ARBA00023012"/>
    </source>
</evidence>
<evidence type="ECO:0000256" key="1">
    <source>
        <dbReference type="ARBA" id="ARBA00022553"/>
    </source>
</evidence>
<dbReference type="SMART" id="SM00387">
    <property type="entry name" value="HATPase_c"/>
    <property type="match status" value="1"/>
</dbReference>
<dbReference type="InterPro" id="IPR005467">
    <property type="entry name" value="His_kinase_dom"/>
</dbReference>
<dbReference type="PROSITE" id="PS50109">
    <property type="entry name" value="HIS_KIN"/>
    <property type="match status" value="1"/>
</dbReference>
<keyword evidence="6" id="KW-0902">Two-component regulatory system</keyword>
<evidence type="ECO:0000256" key="4">
    <source>
        <dbReference type="ARBA" id="ARBA00022777"/>
    </source>
</evidence>
<dbReference type="Gene3D" id="3.30.565.10">
    <property type="entry name" value="Histidine kinase-like ATPase, C-terminal domain"/>
    <property type="match status" value="1"/>
</dbReference>
<dbReference type="Gene3D" id="3.30.450.20">
    <property type="entry name" value="PAS domain"/>
    <property type="match status" value="1"/>
</dbReference>
<proteinExistence type="predicted"/>
<keyword evidence="1" id="KW-0597">Phosphoprotein</keyword>
<dbReference type="InterPro" id="IPR003661">
    <property type="entry name" value="HisK_dim/P_dom"/>
</dbReference>
<sequence>MATRKTGPEKSPDQPDPHNQFLEDILASLNCAVVAIGLDGEIYLTNRAAGRLGLVGNGLIQKWLEEAKARASSRVKAVHKIKWDGPDGRKLSISVSPLKSKDEKRGGFVFIIDDVTEIARLRKQSMRADRLMALGEMAAGMAHEVRNPLGGIEIFTSLLMRELKGDDEKTKMLAHIATGVQSINNVISNFLLFTKEPKPNLREFDCKKLILDTLEFAGYVFEQNKIVVKSFLPDGEIPMTGDPDLVRQVLLNMIHNSTQAMPDGGLFTLSARTVLEEGAPVSVEIICKDTGPGIDSEVRDKVFDPFFTTKDSGAGLGLAIVSQIVQAHGGYVDILESPEAGAAFVISLPLEG</sequence>
<feature type="domain" description="Histidine kinase" evidence="7">
    <location>
        <begin position="140"/>
        <end position="352"/>
    </location>
</feature>
<dbReference type="GO" id="GO:0005524">
    <property type="term" value="F:ATP binding"/>
    <property type="evidence" value="ECO:0007669"/>
    <property type="project" value="UniProtKB-KW"/>
</dbReference>
<accession>A0A3B1BQK2</accession>
<organism evidence="8">
    <name type="scientific">hydrothermal vent metagenome</name>
    <dbReference type="NCBI Taxonomy" id="652676"/>
    <lineage>
        <taxon>unclassified sequences</taxon>
        <taxon>metagenomes</taxon>
        <taxon>ecological metagenomes</taxon>
    </lineage>
</organism>
<dbReference type="InterPro" id="IPR036890">
    <property type="entry name" value="HATPase_C_sf"/>
</dbReference>
<reference evidence="8" key="1">
    <citation type="submission" date="2018-06" db="EMBL/GenBank/DDBJ databases">
        <authorList>
            <person name="Zhirakovskaya E."/>
        </authorList>
    </citation>
    <scope>NUCLEOTIDE SEQUENCE</scope>
</reference>
<evidence type="ECO:0000256" key="3">
    <source>
        <dbReference type="ARBA" id="ARBA00022741"/>
    </source>
</evidence>